<accession>A0ABR9ZX12</accession>
<organism evidence="9 10">
    <name type="scientific">Fusibacter ferrireducens</name>
    <dbReference type="NCBI Taxonomy" id="2785058"/>
    <lineage>
        <taxon>Bacteria</taxon>
        <taxon>Bacillati</taxon>
        <taxon>Bacillota</taxon>
        <taxon>Clostridia</taxon>
        <taxon>Eubacteriales</taxon>
        <taxon>Eubacteriales Family XII. Incertae Sedis</taxon>
        <taxon>Fusibacter</taxon>
    </lineage>
</organism>
<evidence type="ECO:0000256" key="4">
    <source>
        <dbReference type="ARBA" id="ARBA00022692"/>
    </source>
</evidence>
<protein>
    <submittedName>
        <fullName evidence="9">ABC transporter permease</fullName>
    </submittedName>
</protein>
<dbReference type="PROSITE" id="PS50928">
    <property type="entry name" value="ABC_TM1"/>
    <property type="match status" value="1"/>
</dbReference>
<keyword evidence="2 7" id="KW-0813">Transport</keyword>
<sequence>MKKEKQKLSRTQLKKLKMKRKVIIWGVIVSFVLIMSFMAPFFLPQDPLETNALMMRKPPSFEHPLGTDNLGRDVFSRLLAGARTSIFATIMLVIFSFIVGTTIGVVCGYYGGFLDDIVMRFTDILLSVPQLVLAIAVAGMLGGSLVNTLIAIGITSWTSYARLARSHAMRIRQLPFINACRLTGTSDATIIMSHVVPNLVGPMLVNATLEIGSTMLNIAGLSFLGLGVAPPTPEWGAMVSESRNYLQLAPWAVFSPAIAILVTVMLFNYFGESVCDLTNTKEA</sequence>
<dbReference type="Gene3D" id="1.10.3720.10">
    <property type="entry name" value="MetI-like"/>
    <property type="match status" value="1"/>
</dbReference>
<dbReference type="InterPro" id="IPR000515">
    <property type="entry name" value="MetI-like"/>
</dbReference>
<keyword evidence="10" id="KW-1185">Reference proteome</keyword>
<comment type="caution">
    <text evidence="9">The sequence shown here is derived from an EMBL/GenBank/DDBJ whole genome shotgun (WGS) entry which is preliminary data.</text>
</comment>
<dbReference type="InterPro" id="IPR035906">
    <property type="entry name" value="MetI-like_sf"/>
</dbReference>
<reference evidence="9 10" key="1">
    <citation type="submission" date="2020-11" db="EMBL/GenBank/DDBJ databases">
        <title>Fusibacter basophilias sp. nov.</title>
        <authorList>
            <person name="Qiu D."/>
        </authorList>
    </citation>
    <scope>NUCLEOTIDE SEQUENCE [LARGE SCALE GENOMIC DNA]</scope>
    <source>
        <strain evidence="9 10">Q10-2</strain>
    </source>
</reference>
<gene>
    <name evidence="9" type="ORF">ISU02_18095</name>
</gene>
<evidence type="ECO:0000256" key="3">
    <source>
        <dbReference type="ARBA" id="ARBA00022475"/>
    </source>
</evidence>
<keyword evidence="3" id="KW-1003">Cell membrane</keyword>
<comment type="subcellular location">
    <subcellularLocation>
        <location evidence="1 7">Cell membrane</location>
        <topology evidence="1 7">Multi-pass membrane protein</topology>
    </subcellularLocation>
</comment>
<keyword evidence="5 7" id="KW-1133">Transmembrane helix</keyword>
<dbReference type="InterPro" id="IPR050366">
    <property type="entry name" value="BP-dependent_transpt_permease"/>
</dbReference>
<keyword evidence="4 7" id="KW-0812">Transmembrane</keyword>
<keyword evidence="6 7" id="KW-0472">Membrane</keyword>
<dbReference type="Pfam" id="PF00528">
    <property type="entry name" value="BPD_transp_1"/>
    <property type="match status" value="1"/>
</dbReference>
<evidence type="ECO:0000256" key="5">
    <source>
        <dbReference type="ARBA" id="ARBA00022989"/>
    </source>
</evidence>
<dbReference type="SUPFAM" id="SSF161098">
    <property type="entry name" value="MetI-like"/>
    <property type="match status" value="1"/>
</dbReference>
<dbReference type="PANTHER" id="PTHR43386:SF1">
    <property type="entry name" value="D,D-DIPEPTIDE TRANSPORT SYSTEM PERMEASE PROTEIN DDPC-RELATED"/>
    <property type="match status" value="1"/>
</dbReference>
<dbReference type="Proteomes" id="UP000614200">
    <property type="component" value="Unassembled WGS sequence"/>
</dbReference>
<evidence type="ECO:0000259" key="8">
    <source>
        <dbReference type="PROSITE" id="PS50928"/>
    </source>
</evidence>
<feature type="transmembrane region" description="Helical" evidence="7">
    <location>
        <begin position="248"/>
        <end position="270"/>
    </location>
</feature>
<comment type="similarity">
    <text evidence="7">Belongs to the binding-protein-dependent transport system permease family.</text>
</comment>
<evidence type="ECO:0000313" key="9">
    <source>
        <dbReference type="EMBL" id="MBF4695015.1"/>
    </source>
</evidence>
<evidence type="ECO:0000256" key="6">
    <source>
        <dbReference type="ARBA" id="ARBA00023136"/>
    </source>
</evidence>
<dbReference type="RefSeq" id="WP_194703256.1">
    <property type="nucleotide sequence ID" value="NZ_JADKNH010000012.1"/>
</dbReference>
<dbReference type="CDD" id="cd06261">
    <property type="entry name" value="TM_PBP2"/>
    <property type="match status" value="1"/>
</dbReference>
<feature type="transmembrane region" description="Helical" evidence="7">
    <location>
        <begin position="86"/>
        <end position="110"/>
    </location>
</feature>
<feature type="domain" description="ABC transmembrane type-1" evidence="8">
    <location>
        <begin position="86"/>
        <end position="271"/>
    </location>
</feature>
<name>A0ABR9ZX12_9FIRM</name>
<dbReference type="PANTHER" id="PTHR43386">
    <property type="entry name" value="OLIGOPEPTIDE TRANSPORT SYSTEM PERMEASE PROTEIN APPC"/>
    <property type="match status" value="1"/>
</dbReference>
<feature type="transmembrane region" description="Helical" evidence="7">
    <location>
        <begin position="22"/>
        <end position="43"/>
    </location>
</feature>
<proteinExistence type="inferred from homology"/>
<dbReference type="EMBL" id="JADKNH010000012">
    <property type="protein sequence ID" value="MBF4695015.1"/>
    <property type="molecule type" value="Genomic_DNA"/>
</dbReference>
<evidence type="ECO:0000256" key="2">
    <source>
        <dbReference type="ARBA" id="ARBA00022448"/>
    </source>
</evidence>
<evidence type="ECO:0000256" key="7">
    <source>
        <dbReference type="RuleBase" id="RU363032"/>
    </source>
</evidence>
<evidence type="ECO:0000313" key="10">
    <source>
        <dbReference type="Proteomes" id="UP000614200"/>
    </source>
</evidence>
<evidence type="ECO:0000256" key="1">
    <source>
        <dbReference type="ARBA" id="ARBA00004651"/>
    </source>
</evidence>